<reference evidence="3 4" key="1">
    <citation type="submission" date="2023-03" db="EMBL/GenBank/DDBJ databases">
        <title>Genome insight into feeding habits of ladybird beetles.</title>
        <authorList>
            <person name="Li H.-S."/>
            <person name="Huang Y.-H."/>
            <person name="Pang H."/>
        </authorList>
    </citation>
    <scope>NUCLEOTIDE SEQUENCE [LARGE SCALE GENOMIC DNA]</scope>
    <source>
        <strain evidence="3">SYSU_2023b</strain>
        <tissue evidence="3">Whole body</tissue>
    </source>
</reference>
<feature type="region of interest" description="Disordered" evidence="1">
    <location>
        <begin position="293"/>
        <end position="318"/>
    </location>
</feature>
<evidence type="ECO:0000256" key="2">
    <source>
        <dbReference type="SAM" id="Phobius"/>
    </source>
</evidence>
<feature type="transmembrane region" description="Helical" evidence="2">
    <location>
        <begin position="62"/>
        <end position="79"/>
    </location>
</feature>
<evidence type="ECO:0000313" key="3">
    <source>
        <dbReference type="EMBL" id="KAK9888562.1"/>
    </source>
</evidence>
<sequence length="613" mass="70700">MWVLTNIQYLSSVSTNKIKMYEIYAVIGVALIITGVTSCIYFTLQIKKKKLRKCFVERLSDGLGTVFLGIFYIYCYSVLNENMENFSTTIHFPDMEETYLNVSNEESINSDIFTTLTSTDSKVSVASTSSIHEIFKETDKNKVEVGNESSTTELLTSDVISSTSLNENEADIINTYTTDFPYVEKFKNNSLNLYQNYFKDILKLKSANDSRFENLTIFFNNTEYKGSKNRIKFRTRRDSTKIAGQISININEQCFTKLFIKHALLIGSFLYSIICLINNTKLCYNNGTEKKVDQEELTQEDKTKLPEENEEIPKESGSSGKFFTENCTKGENRTEAKACDGSGEPNLDIFLAQSYRTSDLPEKTAIESRKRLNSFQFQKILPPVSKFLVIWLLPGLCIYSLHMMIEREDVSNSTVTPNLQYNLNTTRVNNEMLELLNSPLNVTTRDKTEEINSVVKNIYNIIGKSSQQSKSENGLMKKHILYDITDFLNGKFRKTGENNKENCFFNTITLKIHSSLLFFIMYFASIFYSKILHIKMKQEENEYTHLIRLYIYMFSIMWFPGISELFSRIYIFNEKSSTAADCTLSFGNLFILFTNLNNYLLNKNVRIRVNTKV</sequence>
<gene>
    <name evidence="3" type="ORF">WA026_000808</name>
</gene>
<feature type="transmembrane region" description="Helical" evidence="2">
    <location>
        <begin position="20"/>
        <end position="42"/>
    </location>
</feature>
<dbReference type="AlphaFoldDB" id="A0AAW1V737"/>
<feature type="compositionally biased region" description="Basic and acidic residues" evidence="1">
    <location>
        <begin position="293"/>
        <end position="314"/>
    </location>
</feature>
<keyword evidence="2" id="KW-1133">Transmembrane helix</keyword>
<evidence type="ECO:0000313" key="4">
    <source>
        <dbReference type="Proteomes" id="UP001431783"/>
    </source>
</evidence>
<feature type="transmembrane region" description="Helical" evidence="2">
    <location>
        <begin position="508"/>
        <end position="528"/>
    </location>
</feature>
<feature type="transmembrane region" description="Helical" evidence="2">
    <location>
        <begin position="549"/>
        <end position="571"/>
    </location>
</feature>
<dbReference type="Proteomes" id="UP001431783">
    <property type="component" value="Unassembled WGS sequence"/>
</dbReference>
<keyword evidence="2" id="KW-0812">Transmembrane</keyword>
<organism evidence="3 4">
    <name type="scientific">Henosepilachna vigintioctopunctata</name>
    <dbReference type="NCBI Taxonomy" id="420089"/>
    <lineage>
        <taxon>Eukaryota</taxon>
        <taxon>Metazoa</taxon>
        <taxon>Ecdysozoa</taxon>
        <taxon>Arthropoda</taxon>
        <taxon>Hexapoda</taxon>
        <taxon>Insecta</taxon>
        <taxon>Pterygota</taxon>
        <taxon>Neoptera</taxon>
        <taxon>Endopterygota</taxon>
        <taxon>Coleoptera</taxon>
        <taxon>Polyphaga</taxon>
        <taxon>Cucujiformia</taxon>
        <taxon>Coccinelloidea</taxon>
        <taxon>Coccinellidae</taxon>
        <taxon>Epilachninae</taxon>
        <taxon>Epilachnini</taxon>
        <taxon>Henosepilachna</taxon>
    </lineage>
</organism>
<accession>A0AAW1V737</accession>
<keyword evidence="2" id="KW-0472">Membrane</keyword>
<protein>
    <submittedName>
        <fullName evidence="3">Uncharacterized protein</fullName>
    </submittedName>
</protein>
<name>A0AAW1V737_9CUCU</name>
<dbReference type="EMBL" id="JARQZJ010000121">
    <property type="protein sequence ID" value="KAK9888562.1"/>
    <property type="molecule type" value="Genomic_DNA"/>
</dbReference>
<comment type="caution">
    <text evidence="3">The sequence shown here is derived from an EMBL/GenBank/DDBJ whole genome shotgun (WGS) entry which is preliminary data.</text>
</comment>
<feature type="transmembrane region" description="Helical" evidence="2">
    <location>
        <begin position="583"/>
        <end position="601"/>
    </location>
</feature>
<evidence type="ECO:0000256" key="1">
    <source>
        <dbReference type="SAM" id="MobiDB-lite"/>
    </source>
</evidence>
<proteinExistence type="predicted"/>
<keyword evidence="4" id="KW-1185">Reference proteome</keyword>